<evidence type="ECO:0000313" key="3">
    <source>
        <dbReference type="WBParaSite" id="SRDH1_49600.1"/>
    </source>
</evidence>
<feature type="domain" description="TIR" evidence="1">
    <location>
        <begin position="371"/>
        <end position="493"/>
    </location>
</feature>
<dbReference type="GO" id="GO:0007165">
    <property type="term" value="P:signal transduction"/>
    <property type="evidence" value="ECO:0007669"/>
    <property type="project" value="InterPro"/>
</dbReference>
<dbReference type="InterPro" id="IPR035897">
    <property type="entry name" value="Toll_tir_struct_dom_sf"/>
</dbReference>
<dbReference type="WBParaSite" id="SRDH1_49600.3">
    <property type="protein sequence ID" value="SRDH1_49600.3"/>
    <property type="gene ID" value="SRDH1_49600"/>
</dbReference>
<dbReference type="PANTHER" id="PTHR46270:SF2">
    <property type="entry name" value="TIR DOMAIN-CONTAINING PROTEIN"/>
    <property type="match status" value="1"/>
</dbReference>
<reference evidence="3 4" key="2">
    <citation type="submission" date="2023-11" db="UniProtKB">
        <authorList>
            <consortium name="WormBaseParasite"/>
        </authorList>
    </citation>
    <scope>IDENTIFICATION</scope>
</reference>
<name>A0AA85FFV2_9TREM</name>
<dbReference type="PANTHER" id="PTHR46270">
    <property type="entry name" value="ARMADILLO-TYPE FOLD-RELATED"/>
    <property type="match status" value="1"/>
</dbReference>
<accession>A0AA85FFV2</accession>
<dbReference type="Proteomes" id="UP000050792">
    <property type="component" value="Unassembled WGS sequence"/>
</dbReference>
<evidence type="ECO:0000313" key="2">
    <source>
        <dbReference type="Proteomes" id="UP000050792"/>
    </source>
</evidence>
<organism evidence="2 4">
    <name type="scientific">Schistosoma rodhaini</name>
    <dbReference type="NCBI Taxonomy" id="6188"/>
    <lineage>
        <taxon>Eukaryota</taxon>
        <taxon>Metazoa</taxon>
        <taxon>Spiralia</taxon>
        <taxon>Lophotrochozoa</taxon>
        <taxon>Platyhelminthes</taxon>
        <taxon>Trematoda</taxon>
        <taxon>Digenea</taxon>
        <taxon>Strigeidida</taxon>
        <taxon>Schistosomatoidea</taxon>
        <taxon>Schistosomatidae</taxon>
        <taxon>Schistosoma</taxon>
    </lineage>
</organism>
<proteinExistence type="predicted"/>
<evidence type="ECO:0000313" key="4">
    <source>
        <dbReference type="WBParaSite" id="SRDH1_49600.3"/>
    </source>
</evidence>
<dbReference type="SUPFAM" id="SSF52200">
    <property type="entry name" value="Toll/Interleukin receptor TIR domain"/>
    <property type="match status" value="1"/>
</dbReference>
<reference evidence="2" key="1">
    <citation type="submission" date="2022-06" db="EMBL/GenBank/DDBJ databases">
        <authorList>
            <person name="Berger JAMES D."/>
            <person name="Berger JAMES D."/>
        </authorList>
    </citation>
    <scope>NUCLEOTIDE SEQUENCE [LARGE SCALE GENOMIC DNA]</scope>
</reference>
<sequence length="539" mass="62322">MSKNDFGELYEATSKHIKRLIILADSKKYATAEFGESLKSFLNSYSPEDAPTNITEYRTKVAVDILSKLSVFNNLISIYRELGRMAIPLSYSTFNPLPCEKWVLKLMEFQQSLTNYMIVSISFTQKLIKSDIYLTEVRRILHVISTMRMSEAILPLTTLIICALNTALAYEYNSFTKILRDYGLRNILTRYTCHDPKIKLAINIFLTFTYTDISQLHLKEQYVELFVQQFHYTVIGRRKNHCFDASILIKVLRLLALNSENRIELVNRDIVHHLILLPDSQSYGTNELSTTIHILSSNVPVIDATQEILSLAEAYRSNIAELEEKVRTYFEGVSIDEFLLPTEPDIGDDQSEDTPSVVVEEGNTYHLDGHIMISYSHNDYKIALKIKESLENEEIKLWIDIEHMVQHINILDAMANAVENAAIVLILFSKSYQDSDNARSEAERTRQLNKPAIFLRVEPKFVASGWLGFIMGATRYIDFSGKYPFEEKFEELCTTIHNISRGSIIVKPKKPKKNTRICMRFNVKKWRFKKYWVQLKNLL</sequence>
<dbReference type="Gene3D" id="3.40.50.10140">
    <property type="entry name" value="Toll/interleukin-1 receptor homology (TIR) domain"/>
    <property type="match status" value="1"/>
</dbReference>
<protein>
    <submittedName>
        <fullName evidence="3 4">Transmembrane protein</fullName>
    </submittedName>
</protein>
<evidence type="ECO:0000259" key="1">
    <source>
        <dbReference type="Pfam" id="PF13676"/>
    </source>
</evidence>
<dbReference type="AlphaFoldDB" id="A0AA85FFV2"/>
<dbReference type="Pfam" id="PF13676">
    <property type="entry name" value="TIR_2"/>
    <property type="match status" value="1"/>
</dbReference>
<dbReference type="InterPro" id="IPR000157">
    <property type="entry name" value="TIR_dom"/>
</dbReference>
<keyword evidence="2" id="KW-1185">Reference proteome</keyword>
<dbReference type="WBParaSite" id="SRDH1_49600.1">
    <property type="protein sequence ID" value="SRDH1_49600.1"/>
    <property type="gene ID" value="SRDH1_49600"/>
</dbReference>